<organism evidence="2 3">
    <name type="scientific">Halorussus gelatinilyticus</name>
    <dbReference type="NCBI Taxonomy" id="2937524"/>
    <lineage>
        <taxon>Archaea</taxon>
        <taxon>Methanobacteriati</taxon>
        <taxon>Methanobacteriota</taxon>
        <taxon>Stenosarchaea group</taxon>
        <taxon>Halobacteria</taxon>
        <taxon>Halobacteriales</taxon>
        <taxon>Haladaptataceae</taxon>
        <taxon>Halorussus</taxon>
    </lineage>
</organism>
<feature type="compositionally biased region" description="Polar residues" evidence="1">
    <location>
        <begin position="74"/>
        <end position="95"/>
    </location>
</feature>
<dbReference type="KEGG" id="haxz:M0R88_02355"/>
<keyword evidence="3" id="KW-1185">Reference proteome</keyword>
<feature type="region of interest" description="Disordered" evidence="1">
    <location>
        <begin position="72"/>
        <end position="95"/>
    </location>
</feature>
<protein>
    <submittedName>
        <fullName evidence="2">Uncharacterized protein</fullName>
    </submittedName>
</protein>
<dbReference type="GeneID" id="72188660"/>
<sequence length="253" mass="27598">MTDYHDYNTPEEGATDWHVPLNENFEKIDGDVEIRDEEANRSKYTPKAGAKFLATDTEAEYLGDGSEWKKLATSGKSPSFDSVTTGEFGQTTDSGSTRRKLLDTVSGNDIDYDSGKLPKFDAYEVNFSVDGGLNCSVNNVGNNQRYDYVTKQSGAMAEFLSRQTDHPTGMKKETGSNWSVFQGVGSGTLLVHGPKQAREKGTFFKTTATVTVTSRPSATVLESGVVLLDDLPRSLQLSGGKGKLNVYGVDYVR</sequence>
<name>A0A8U0IKV3_9EURY</name>
<reference evidence="2" key="1">
    <citation type="submission" date="2022-04" db="EMBL/GenBank/DDBJ databases">
        <title>Diverse halophilic archaea isolated from saline environments.</title>
        <authorList>
            <person name="Cui H.-L."/>
        </authorList>
    </citation>
    <scope>NUCLEOTIDE SEQUENCE</scope>
    <source>
        <strain evidence="2">XZYJT40</strain>
    </source>
</reference>
<proteinExistence type="predicted"/>
<dbReference type="RefSeq" id="WP_248655359.1">
    <property type="nucleotide sequence ID" value="NZ_CP096658.1"/>
</dbReference>
<evidence type="ECO:0000313" key="2">
    <source>
        <dbReference type="EMBL" id="UPW00952.1"/>
    </source>
</evidence>
<evidence type="ECO:0000256" key="1">
    <source>
        <dbReference type="SAM" id="MobiDB-lite"/>
    </source>
</evidence>
<dbReference type="EMBL" id="CP096658">
    <property type="protein sequence ID" value="UPW00952.1"/>
    <property type="molecule type" value="Genomic_DNA"/>
</dbReference>
<accession>A0A8U0IKV3</accession>
<dbReference type="AlphaFoldDB" id="A0A8U0IKV3"/>
<evidence type="ECO:0000313" key="3">
    <source>
        <dbReference type="Proteomes" id="UP000830434"/>
    </source>
</evidence>
<gene>
    <name evidence="2" type="ORF">M0R88_02355</name>
</gene>
<dbReference type="Proteomes" id="UP000830434">
    <property type="component" value="Chromosome"/>
</dbReference>